<evidence type="ECO:0000256" key="2">
    <source>
        <dbReference type="ARBA" id="ARBA00001946"/>
    </source>
</evidence>
<keyword evidence="9" id="KW-0460">Magnesium</keyword>
<comment type="cofactor">
    <cofactor evidence="2">
        <name>Mg(2+)</name>
        <dbReference type="ChEBI" id="CHEBI:18420"/>
    </cofactor>
</comment>
<keyword evidence="6" id="KW-0150">Chloroplast</keyword>
<dbReference type="GO" id="GO:0006952">
    <property type="term" value="P:defense response"/>
    <property type="evidence" value="ECO:0007669"/>
    <property type="project" value="UniProtKB-KW"/>
</dbReference>
<comment type="caution">
    <text evidence="14">The sequence shown here is derived from an EMBL/GenBank/DDBJ whole genome shotgun (WGS) entry which is preliminary data.</text>
</comment>
<comment type="catalytic activity">
    <reaction evidence="1">
        <text>chorismate = isochorismate</text>
        <dbReference type="Rhea" id="RHEA:18985"/>
        <dbReference type="ChEBI" id="CHEBI:29748"/>
        <dbReference type="ChEBI" id="CHEBI:29780"/>
        <dbReference type="EC" id="5.4.4.2"/>
    </reaction>
</comment>
<dbReference type="InterPro" id="IPR015890">
    <property type="entry name" value="Chorismate_C"/>
</dbReference>
<feature type="compositionally biased region" description="Low complexity" evidence="12">
    <location>
        <begin position="11"/>
        <end position="25"/>
    </location>
</feature>
<evidence type="ECO:0000313" key="14">
    <source>
        <dbReference type="EMBL" id="KAK1282750.1"/>
    </source>
</evidence>
<evidence type="ECO:0000256" key="1">
    <source>
        <dbReference type="ARBA" id="ARBA00000799"/>
    </source>
</evidence>
<feature type="region of interest" description="Disordered" evidence="12">
    <location>
        <begin position="1"/>
        <end position="27"/>
    </location>
</feature>
<dbReference type="PANTHER" id="PTHR47253">
    <property type="match status" value="1"/>
</dbReference>
<dbReference type="Proteomes" id="UP001180020">
    <property type="component" value="Unassembled WGS sequence"/>
</dbReference>
<evidence type="ECO:0000256" key="5">
    <source>
        <dbReference type="ARBA" id="ARBA00012824"/>
    </source>
</evidence>
<dbReference type="NCBIfam" id="TIGR00543">
    <property type="entry name" value="isochor_syn"/>
    <property type="match status" value="1"/>
</dbReference>
<name>A0AAV9C1K7_ACOCL</name>
<evidence type="ECO:0000256" key="4">
    <source>
        <dbReference type="ARBA" id="ARBA00005297"/>
    </source>
</evidence>
<dbReference type="GO" id="GO:0008909">
    <property type="term" value="F:isochorismate synthase activity"/>
    <property type="evidence" value="ECO:0007669"/>
    <property type="project" value="UniProtKB-EC"/>
</dbReference>
<dbReference type="Gene3D" id="3.60.120.10">
    <property type="entry name" value="Anthranilate synthase"/>
    <property type="match status" value="1"/>
</dbReference>
<accession>A0AAV9C1K7</accession>
<keyword evidence="15" id="KW-1185">Reference proteome</keyword>
<keyword evidence="10" id="KW-0809">Transit peptide</keyword>
<dbReference type="GO" id="GO:0009507">
    <property type="term" value="C:chloroplast"/>
    <property type="evidence" value="ECO:0007669"/>
    <property type="project" value="UniProtKB-SubCell"/>
</dbReference>
<organism evidence="14 15">
    <name type="scientific">Acorus calamus</name>
    <name type="common">Sweet flag</name>
    <dbReference type="NCBI Taxonomy" id="4465"/>
    <lineage>
        <taxon>Eukaryota</taxon>
        <taxon>Viridiplantae</taxon>
        <taxon>Streptophyta</taxon>
        <taxon>Embryophyta</taxon>
        <taxon>Tracheophyta</taxon>
        <taxon>Spermatophyta</taxon>
        <taxon>Magnoliopsida</taxon>
        <taxon>Liliopsida</taxon>
        <taxon>Acoraceae</taxon>
        <taxon>Acorus</taxon>
    </lineage>
</organism>
<dbReference type="EC" id="5.4.4.2" evidence="5"/>
<evidence type="ECO:0000256" key="6">
    <source>
        <dbReference type="ARBA" id="ARBA00022528"/>
    </source>
</evidence>
<evidence type="ECO:0000256" key="11">
    <source>
        <dbReference type="ARBA" id="ARBA00023235"/>
    </source>
</evidence>
<dbReference type="EMBL" id="JAUJYO010000022">
    <property type="protein sequence ID" value="KAK1282750.1"/>
    <property type="molecule type" value="Genomic_DNA"/>
</dbReference>
<keyword evidence="8" id="KW-0611">Plant defense</keyword>
<evidence type="ECO:0000313" key="15">
    <source>
        <dbReference type="Proteomes" id="UP001180020"/>
    </source>
</evidence>
<evidence type="ECO:0000256" key="8">
    <source>
        <dbReference type="ARBA" id="ARBA00022821"/>
    </source>
</evidence>
<dbReference type="SUPFAM" id="SSF56322">
    <property type="entry name" value="ADC synthase"/>
    <property type="match status" value="1"/>
</dbReference>
<keyword evidence="7" id="KW-0934">Plastid</keyword>
<proteinExistence type="inferred from homology"/>
<protein>
    <recommendedName>
        <fullName evidence="5">isochorismate synthase</fullName>
        <ecNumber evidence="5">5.4.4.2</ecNumber>
    </recommendedName>
</protein>
<evidence type="ECO:0000256" key="10">
    <source>
        <dbReference type="ARBA" id="ARBA00022946"/>
    </source>
</evidence>
<evidence type="ECO:0000256" key="3">
    <source>
        <dbReference type="ARBA" id="ARBA00004229"/>
    </source>
</evidence>
<gene>
    <name evidence="14" type="ORF">QJS10_CPB22g00867</name>
</gene>
<feature type="domain" description="Chorismate-utilising enzyme C-terminal" evidence="13">
    <location>
        <begin position="317"/>
        <end position="539"/>
    </location>
</feature>
<dbReference type="PANTHER" id="PTHR47253:SF4">
    <property type="entry name" value="ISOCHORISMATE SYNTHASE 2, CHLOROPLASTIC"/>
    <property type="match status" value="1"/>
</dbReference>
<reference evidence="14" key="1">
    <citation type="journal article" date="2023" name="Nat. Commun.">
        <title>Diploid and tetraploid genomes of Acorus and the evolution of monocots.</title>
        <authorList>
            <person name="Ma L."/>
            <person name="Liu K.W."/>
            <person name="Li Z."/>
            <person name="Hsiao Y.Y."/>
            <person name="Qi Y."/>
            <person name="Fu T."/>
            <person name="Tang G.D."/>
            <person name="Zhang D."/>
            <person name="Sun W.H."/>
            <person name="Liu D.K."/>
            <person name="Li Y."/>
            <person name="Chen G.Z."/>
            <person name="Liu X.D."/>
            <person name="Liao X.Y."/>
            <person name="Jiang Y.T."/>
            <person name="Yu X."/>
            <person name="Hao Y."/>
            <person name="Huang J."/>
            <person name="Zhao X.W."/>
            <person name="Ke S."/>
            <person name="Chen Y.Y."/>
            <person name="Wu W.L."/>
            <person name="Hsu J.L."/>
            <person name="Lin Y.F."/>
            <person name="Huang M.D."/>
            <person name="Li C.Y."/>
            <person name="Huang L."/>
            <person name="Wang Z.W."/>
            <person name="Zhao X."/>
            <person name="Zhong W.Y."/>
            <person name="Peng D.H."/>
            <person name="Ahmad S."/>
            <person name="Lan S."/>
            <person name="Zhang J.S."/>
            <person name="Tsai W.C."/>
            <person name="Van de Peer Y."/>
            <person name="Liu Z.J."/>
        </authorList>
    </citation>
    <scope>NUCLEOTIDE SEQUENCE</scope>
    <source>
        <strain evidence="14">CP</strain>
    </source>
</reference>
<evidence type="ECO:0000259" key="13">
    <source>
        <dbReference type="Pfam" id="PF00425"/>
    </source>
</evidence>
<keyword evidence="11" id="KW-0413">Isomerase</keyword>
<comment type="similarity">
    <text evidence="4">Belongs to the isochorismate synthase family.</text>
</comment>
<dbReference type="Pfam" id="PF00425">
    <property type="entry name" value="Chorismate_bind"/>
    <property type="match status" value="1"/>
</dbReference>
<evidence type="ECO:0000256" key="12">
    <source>
        <dbReference type="SAM" id="MobiDB-lite"/>
    </source>
</evidence>
<dbReference type="InterPro" id="IPR044250">
    <property type="entry name" value="MenF-like"/>
</dbReference>
<dbReference type="AlphaFoldDB" id="A0AAV9C1K7"/>
<comment type="subcellular location">
    <subcellularLocation>
        <location evidence="3">Plastid</location>
        <location evidence="3">Chloroplast</location>
    </subcellularLocation>
</comment>
<dbReference type="FunFam" id="3.60.120.10:FF:000005">
    <property type="entry name" value="isochorismate synthase, chloroplastic-like isoform X1"/>
    <property type="match status" value="1"/>
</dbReference>
<reference evidence="14" key="2">
    <citation type="submission" date="2023-06" db="EMBL/GenBank/DDBJ databases">
        <authorList>
            <person name="Ma L."/>
            <person name="Liu K.-W."/>
            <person name="Li Z."/>
            <person name="Hsiao Y.-Y."/>
            <person name="Qi Y."/>
            <person name="Fu T."/>
            <person name="Tang G."/>
            <person name="Zhang D."/>
            <person name="Sun W.-H."/>
            <person name="Liu D.-K."/>
            <person name="Li Y."/>
            <person name="Chen G.-Z."/>
            <person name="Liu X.-D."/>
            <person name="Liao X.-Y."/>
            <person name="Jiang Y.-T."/>
            <person name="Yu X."/>
            <person name="Hao Y."/>
            <person name="Huang J."/>
            <person name="Zhao X.-W."/>
            <person name="Ke S."/>
            <person name="Chen Y.-Y."/>
            <person name="Wu W.-L."/>
            <person name="Hsu J.-L."/>
            <person name="Lin Y.-F."/>
            <person name="Huang M.-D."/>
            <person name="Li C.-Y."/>
            <person name="Huang L."/>
            <person name="Wang Z.-W."/>
            <person name="Zhao X."/>
            <person name="Zhong W.-Y."/>
            <person name="Peng D.-H."/>
            <person name="Ahmad S."/>
            <person name="Lan S."/>
            <person name="Zhang J.-S."/>
            <person name="Tsai W.-C."/>
            <person name="Van De Peer Y."/>
            <person name="Liu Z.-J."/>
        </authorList>
    </citation>
    <scope>NUCLEOTIDE SEQUENCE</scope>
    <source>
        <strain evidence="14">CP</strain>
        <tissue evidence="14">Leaves</tissue>
    </source>
</reference>
<evidence type="ECO:0000256" key="7">
    <source>
        <dbReference type="ARBA" id="ARBA00022640"/>
    </source>
</evidence>
<dbReference type="InterPro" id="IPR004561">
    <property type="entry name" value="IsoChor_synthase"/>
</dbReference>
<sequence>MSAPSRPAVHPPAASRFFRSSSPASNRLSFPTPRCTVYRGCLLSMNGCGGDPDAPVGVCQTRTLPCVSDSESAIGELKSAVLGLKSDPPRFGSGIIRLEVPIMQQAEAIDWLHAQQTLPRLFFSGRGRRADPGIFGTGNGGCNGAPGVVSVAGVGSAVFFQRSDPFSRDDWRCIKRFLSEDCPLIRAYGAMRFDARANISSEWKSFGSFYFVVPQVEFDELEGSSMVAINIAWDDTLFWTWDKAVNELQNTMQKISSIFEKLRKEVPKVIILNKYHMPTKASWNFAVKKALQMINAGDSGLVKTPWSFDTFDKNLLVVLARSTRVLTDTDIDPIALLACLQAEGHDAYQFCIQPPNSPAFIGNTPEQLFHRRDLNVSSEALAGTRARGGSSAVDFHIEQELLSSSKDNLEFILSICNQVMIEPTVAIRKLHRLQHLYAHLSGKLRSEDDEFDIMSSLHPTPAVCGLPTEKARCFIAHTEMFDRGMYAGPVGWFGGRESEFAVGIRSALVEKGIGALIYAGAGIVEGSNPSSEWMELELKASQFTKLIQHAVPQPCYQELDNMGTIS</sequence>
<dbReference type="GO" id="GO:0042372">
    <property type="term" value="P:phylloquinone biosynthetic process"/>
    <property type="evidence" value="ECO:0007669"/>
    <property type="project" value="TreeGrafter"/>
</dbReference>
<evidence type="ECO:0000256" key="9">
    <source>
        <dbReference type="ARBA" id="ARBA00022842"/>
    </source>
</evidence>
<dbReference type="InterPro" id="IPR005801">
    <property type="entry name" value="ADC_synthase"/>
</dbReference>